<dbReference type="Gene3D" id="3.40.50.1820">
    <property type="entry name" value="alpha/beta hydrolase"/>
    <property type="match status" value="1"/>
</dbReference>
<dbReference type="SUPFAM" id="SSF82171">
    <property type="entry name" value="DPP6 N-terminal domain-like"/>
    <property type="match status" value="1"/>
</dbReference>
<accession>A0A841D971</accession>
<evidence type="ECO:0000313" key="4">
    <source>
        <dbReference type="EMBL" id="MBB5966500.1"/>
    </source>
</evidence>
<evidence type="ECO:0000313" key="5">
    <source>
        <dbReference type="Proteomes" id="UP000562352"/>
    </source>
</evidence>
<comment type="caution">
    <text evidence="4">The sequence shown here is derived from an EMBL/GenBank/DDBJ whole genome shotgun (WGS) entry which is preliminary data.</text>
</comment>
<dbReference type="GO" id="GO:0006508">
    <property type="term" value="P:proteolysis"/>
    <property type="evidence" value="ECO:0007669"/>
    <property type="project" value="InterPro"/>
</dbReference>
<evidence type="ECO:0000259" key="3">
    <source>
        <dbReference type="Pfam" id="PF00326"/>
    </source>
</evidence>
<dbReference type="InterPro" id="IPR029058">
    <property type="entry name" value="AB_hydrolase_fold"/>
</dbReference>
<feature type="domain" description="Peptidase S9 prolyl oligopeptidase catalytic" evidence="3">
    <location>
        <begin position="394"/>
        <end position="587"/>
    </location>
</feature>
<protein>
    <submittedName>
        <fullName evidence="4">Alpha-beta hydrolase superfamily lysophospholipase</fullName>
    </submittedName>
</protein>
<dbReference type="AlphaFoldDB" id="A0A841D971"/>
<proteinExistence type="predicted"/>
<feature type="compositionally biased region" description="Basic residues" evidence="2">
    <location>
        <begin position="333"/>
        <end position="342"/>
    </location>
</feature>
<sequence>MMDRVVAETGREVLQDVRRSGFCFSGGGRYAACLARRGHRLAPELWDLTGSGPRARTLRGSGGESPQTALVATDDGRVLLCRPDGGGHRLLLAVPSRDGDAPAEEHRLATVGGPALRLIAGPAPATAALAFEAGADRTTTVWRLSGRDEPPERIAELPVLVSGGIWLDGTGDRLALASGRSGAGGTVVLDLSRGVLTPLDGLAGDEHLLLAAPRTGVLLTAAHRGGAYRLGVRRRGDEGPTVFPDRLNAIEGGVIPLTLDPAGRRLALAVTRGARSHLLLHDLVEDACREVGLPAGVLYRRAHWGDAGLHLVHSTPDHPPGLITVVRPSRSGAARRRSRPRPARPPVRAYDGPAGDIEAVVYGDPDTARRVVLALHGGPESSWRLGFDPLFRRLAAAGIAVVAPNQRGSTGYGAAHRDAVRGAWGGPDLDDVLHLGRALSAARGPGRERPMLYGPSYGAYLALLAAAARPGLWARAAVVAPFLSGRHLHDDGPPEVRNLIDRLGGREEIDDDLGPRDLLRLAGRMRLPLLIVHGDQDPVIPVSHSRRLRDRLRESGHRGGAGPAYLEVAGAGHDPLSEAGGHLVLDRVAGFLSEGEDRHRPPYDRHGPP</sequence>
<dbReference type="InterPro" id="IPR001375">
    <property type="entry name" value="Peptidase_S9_cat"/>
</dbReference>
<evidence type="ECO:0000256" key="1">
    <source>
        <dbReference type="ARBA" id="ARBA00022801"/>
    </source>
</evidence>
<dbReference type="Pfam" id="PF00326">
    <property type="entry name" value="Peptidase_S9"/>
    <property type="match status" value="1"/>
</dbReference>
<dbReference type="PANTHER" id="PTHR42776">
    <property type="entry name" value="SERINE PEPTIDASE S9 FAMILY MEMBER"/>
    <property type="match status" value="1"/>
</dbReference>
<feature type="region of interest" description="Disordered" evidence="2">
    <location>
        <begin position="329"/>
        <end position="350"/>
    </location>
</feature>
<name>A0A841D971_PLAVE</name>
<dbReference type="GO" id="GO:0004252">
    <property type="term" value="F:serine-type endopeptidase activity"/>
    <property type="evidence" value="ECO:0007669"/>
    <property type="project" value="TreeGrafter"/>
</dbReference>
<gene>
    <name evidence="4" type="ORF">FHS22_005792</name>
</gene>
<reference evidence="4 5" key="1">
    <citation type="submission" date="2020-08" db="EMBL/GenBank/DDBJ databases">
        <title>Genomic Encyclopedia of Type Strains, Phase III (KMG-III): the genomes of soil and plant-associated and newly described type strains.</title>
        <authorList>
            <person name="Whitman W."/>
        </authorList>
    </citation>
    <scope>NUCLEOTIDE SEQUENCE [LARGE SCALE GENOMIC DNA]</scope>
    <source>
        <strain evidence="4 5">CECT 3303</strain>
    </source>
</reference>
<dbReference type="PANTHER" id="PTHR42776:SF27">
    <property type="entry name" value="DIPEPTIDYL PEPTIDASE FAMILY MEMBER 6"/>
    <property type="match status" value="1"/>
</dbReference>
<dbReference type="EMBL" id="JACHJJ010000024">
    <property type="protein sequence ID" value="MBB5966500.1"/>
    <property type="molecule type" value="Genomic_DNA"/>
</dbReference>
<dbReference type="Proteomes" id="UP000562352">
    <property type="component" value="Unassembled WGS sequence"/>
</dbReference>
<organism evidence="4 5">
    <name type="scientific">Planomonospora venezuelensis</name>
    <dbReference type="NCBI Taxonomy" id="1999"/>
    <lineage>
        <taxon>Bacteria</taxon>
        <taxon>Bacillati</taxon>
        <taxon>Actinomycetota</taxon>
        <taxon>Actinomycetes</taxon>
        <taxon>Streptosporangiales</taxon>
        <taxon>Streptosporangiaceae</taxon>
        <taxon>Planomonospora</taxon>
    </lineage>
</organism>
<keyword evidence="5" id="KW-1185">Reference proteome</keyword>
<keyword evidence="1 4" id="KW-0378">Hydrolase</keyword>
<evidence type="ECO:0000256" key="2">
    <source>
        <dbReference type="SAM" id="MobiDB-lite"/>
    </source>
</evidence>
<dbReference type="SUPFAM" id="SSF53474">
    <property type="entry name" value="alpha/beta-Hydrolases"/>
    <property type="match status" value="1"/>
</dbReference>